<accession>A0A1H8AXZ9</accession>
<sequence length="35" mass="3953">MDKTPALLGSETDTNVKPRVIRGAFYYTWPLQAIV</sequence>
<gene>
    <name evidence="1" type="ORF">SAMN04488505_10632</name>
</gene>
<dbReference type="STRING" id="573321.SAMN04488505_10632"/>
<dbReference type="AlphaFoldDB" id="A0A1H8AXZ9"/>
<organism evidence="1 2">
    <name type="scientific">Chitinophaga rupis</name>
    <dbReference type="NCBI Taxonomy" id="573321"/>
    <lineage>
        <taxon>Bacteria</taxon>
        <taxon>Pseudomonadati</taxon>
        <taxon>Bacteroidota</taxon>
        <taxon>Chitinophagia</taxon>
        <taxon>Chitinophagales</taxon>
        <taxon>Chitinophagaceae</taxon>
        <taxon>Chitinophaga</taxon>
    </lineage>
</organism>
<evidence type="ECO:0000313" key="1">
    <source>
        <dbReference type="EMBL" id="SEM74658.1"/>
    </source>
</evidence>
<reference evidence="1 2" key="1">
    <citation type="submission" date="2016-10" db="EMBL/GenBank/DDBJ databases">
        <authorList>
            <person name="de Groot N.N."/>
        </authorList>
    </citation>
    <scope>NUCLEOTIDE SEQUENCE [LARGE SCALE GENOMIC DNA]</scope>
    <source>
        <strain evidence="1 2">DSM 21039</strain>
    </source>
</reference>
<evidence type="ECO:0000313" key="2">
    <source>
        <dbReference type="Proteomes" id="UP000198984"/>
    </source>
</evidence>
<name>A0A1H8AXZ9_9BACT</name>
<protein>
    <submittedName>
        <fullName evidence="1">Uncharacterized protein</fullName>
    </submittedName>
</protein>
<proteinExistence type="predicted"/>
<dbReference type="EMBL" id="FOBB01000006">
    <property type="protein sequence ID" value="SEM74658.1"/>
    <property type="molecule type" value="Genomic_DNA"/>
</dbReference>
<dbReference type="Proteomes" id="UP000198984">
    <property type="component" value="Unassembled WGS sequence"/>
</dbReference>
<keyword evidence="2" id="KW-1185">Reference proteome</keyword>